<dbReference type="AlphaFoldDB" id="A0A437PW15"/>
<reference evidence="5 6" key="1">
    <citation type="submission" date="2019-01" db="EMBL/GenBank/DDBJ databases">
        <authorList>
            <person name="Chen W.-M."/>
        </authorList>
    </citation>
    <scope>NUCLEOTIDE SEQUENCE [LARGE SCALE GENOMIC DNA]</scope>
    <source>
        <strain evidence="5 6">FSY-15</strain>
    </source>
</reference>
<dbReference type="CDD" id="cd00555">
    <property type="entry name" value="Maf"/>
    <property type="match status" value="1"/>
</dbReference>
<comment type="subcellular location">
    <subcellularLocation>
        <location evidence="4">Cytoplasm</location>
    </subcellularLocation>
</comment>
<feature type="site" description="Important for substrate specificity" evidence="4">
    <location>
        <position position="19"/>
    </location>
</feature>
<feature type="active site" description="Proton acceptor" evidence="4">
    <location>
        <position position="77"/>
    </location>
</feature>
<comment type="function">
    <text evidence="4">Nucleoside triphosphate pyrophosphatase that hydrolyzes dTTP and UTP. May have a dual role in cell division arrest and in preventing the incorporation of modified nucleotides into cellular nucleic acids.</text>
</comment>
<dbReference type="Pfam" id="PF02545">
    <property type="entry name" value="Maf"/>
    <property type="match status" value="1"/>
</dbReference>
<gene>
    <name evidence="5" type="primary">maf</name>
    <name evidence="5" type="ORF">EOJ36_00190</name>
</gene>
<dbReference type="PANTHER" id="PTHR43213:SF5">
    <property type="entry name" value="BIFUNCTIONAL DTTP_UTP PYROPHOSPHATASE_METHYLTRANSFERASE PROTEIN-RELATED"/>
    <property type="match status" value="1"/>
</dbReference>
<dbReference type="EC" id="3.6.1.9" evidence="4"/>
<dbReference type="OrthoDB" id="9807767at2"/>
<keyword evidence="4" id="KW-0963">Cytoplasm</keyword>
<comment type="catalytic activity">
    <reaction evidence="4">
        <text>UTP + H2O = UMP + diphosphate + H(+)</text>
        <dbReference type="Rhea" id="RHEA:29395"/>
        <dbReference type="ChEBI" id="CHEBI:15377"/>
        <dbReference type="ChEBI" id="CHEBI:15378"/>
        <dbReference type="ChEBI" id="CHEBI:33019"/>
        <dbReference type="ChEBI" id="CHEBI:46398"/>
        <dbReference type="ChEBI" id="CHEBI:57865"/>
        <dbReference type="EC" id="3.6.1.9"/>
    </reaction>
</comment>
<evidence type="ECO:0000256" key="1">
    <source>
        <dbReference type="ARBA" id="ARBA00001968"/>
    </source>
</evidence>
<dbReference type="HAMAP" id="MF_00528">
    <property type="entry name" value="Maf"/>
    <property type="match status" value="1"/>
</dbReference>
<keyword evidence="6" id="KW-1185">Reference proteome</keyword>
<comment type="catalytic activity">
    <reaction evidence="4">
        <text>dTTP + H2O = dTMP + diphosphate + H(+)</text>
        <dbReference type="Rhea" id="RHEA:28534"/>
        <dbReference type="ChEBI" id="CHEBI:15377"/>
        <dbReference type="ChEBI" id="CHEBI:15378"/>
        <dbReference type="ChEBI" id="CHEBI:33019"/>
        <dbReference type="ChEBI" id="CHEBI:37568"/>
        <dbReference type="ChEBI" id="CHEBI:63528"/>
        <dbReference type="EC" id="3.6.1.9"/>
    </reaction>
</comment>
<dbReference type="Proteomes" id="UP000282832">
    <property type="component" value="Unassembled WGS sequence"/>
</dbReference>
<sequence>MEALLNLSQPLFLGSNSPRRKEILHSAGFHFTVLPANIEENFDENMALEEVPVFLSQKKAKALIETGIPSGIVLTADTVVIVENQILNKPKDRAEALQMLNLLSGKTHKVVTGFAIEGPNISIADSDEAFVTFRKLEQWEMEFYVKSGTAMDKAGGYGIQDFIGMVGIEKLEGSFYTVMGLPIYKVYQALKPFILEGRELIMNYEL</sequence>
<comment type="caution">
    <text evidence="4">Lacks conserved residue(s) required for the propagation of feature annotation.</text>
</comment>
<comment type="similarity">
    <text evidence="4">Belongs to the Maf family. YhdE subfamily.</text>
</comment>
<evidence type="ECO:0000313" key="6">
    <source>
        <dbReference type="Proteomes" id="UP000282832"/>
    </source>
</evidence>
<feature type="site" description="Important for substrate specificity" evidence="4">
    <location>
        <position position="78"/>
    </location>
</feature>
<comment type="caution">
    <text evidence="5">The sequence shown here is derived from an EMBL/GenBank/DDBJ whole genome shotgun (WGS) entry which is preliminary data.</text>
</comment>
<dbReference type="Gene3D" id="3.90.950.10">
    <property type="match status" value="1"/>
</dbReference>
<dbReference type="InterPro" id="IPR029001">
    <property type="entry name" value="ITPase-like_fam"/>
</dbReference>
<name>A0A437PW15_9BACT</name>
<keyword evidence="3 4" id="KW-0546">Nucleotide metabolism</keyword>
<dbReference type="PANTHER" id="PTHR43213">
    <property type="entry name" value="BIFUNCTIONAL DTTP/UTP PYROPHOSPHATASE/METHYLTRANSFERASE PROTEIN-RELATED"/>
    <property type="match status" value="1"/>
</dbReference>
<dbReference type="RefSeq" id="WP_127802004.1">
    <property type="nucleotide sequence ID" value="NZ_SACY01000001.1"/>
</dbReference>
<dbReference type="NCBIfam" id="TIGR00172">
    <property type="entry name" value="maf"/>
    <property type="match status" value="1"/>
</dbReference>
<evidence type="ECO:0000256" key="2">
    <source>
        <dbReference type="ARBA" id="ARBA00022801"/>
    </source>
</evidence>
<proteinExistence type="inferred from homology"/>
<protein>
    <recommendedName>
        <fullName evidence="4">dTTP/UTP pyrophosphatase</fullName>
        <shortName evidence="4">dTTPase/UTPase</shortName>
        <ecNumber evidence="4">3.6.1.9</ecNumber>
    </recommendedName>
    <alternativeName>
        <fullName evidence="4">Nucleoside triphosphate pyrophosphatase</fullName>
    </alternativeName>
    <alternativeName>
        <fullName evidence="4">Nucleotide pyrophosphatase</fullName>
        <shortName evidence="4">Nucleotide PPase</shortName>
    </alternativeName>
</protein>
<evidence type="ECO:0000256" key="4">
    <source>
        <dbReference type="HAMAP-Rule" id="MF_00528"/>
    </source>
</evidence>
<dbReference type="GO" id="GO:0036218">
    <property type="term" value="F:dTTP diphosphatase activity"/>
    <property type="evidence" value="ECO:0007669"/>
    <property type="project" value="RHEA"/>
</dbReference>
<dbReference type="SUPFAM" id="SSF52972">
    <property type="entry name" value="ITPase-like"/>
    <property type="match status" value="1"/>
</dbReference>
<evidence type="ECO:0000256" key="3">
    <source>
        <dbReference type="ARBA" id="ARBA00023080"/>
    </source>
</evidence>
<dbReference type="GO" id="GO:0005737">
    <property type="term" value="C:cytoplasm"/>
    <property type="evidence" value="ECO:0007669"/>
    <property type="project" value="UniProtKB-SubCell"/>
</dbReference>
<dbReference type="GO" id="GO:0009117">
    <property type="term" value="P:nucleotide metabolic process"/>
    <property type="evidence" value="ECO:0007669"/>
    <property type="project" value="UniProtKB-KW"/>
</dbReference>
<keyword evidence="2 4" id="KW-0378">Hydrolase</keyword>
<evidence type="ECO:0000313" key="5">
    <source>
        <dbReference type="EMBL" id="RVU26451.1"/>
    </source>
</evidence>
<dbReference type="InterPro" id="IPR003697">
    <property type="entry name" value="Maf-like"/>
</dbReference>
<dbReference type="EMBL" id="SACY01000001">
    <property type="protein sequence ID" value="RVU26451.1"/>
    <property type="molecule type" value="Genomic_DNA"/>
</dbReference>
<feature type="site" description="Important for substrate specificity" evidence="4">
    <location>
        <position position="160"/>
    </location>
</feature>
<dbReference type="PIRSF" id="PIRSF006305">
    <property type="entry name" value="Maf"/>
    <property type="match status" value="1"/>
</dbReference>
<dbReference type="GO" id="GO:0036221">
    <property type="term" value="F:UTP diphosphatase activity"/>
    <property type="evidence" value="ECO:0007669"/>
    <property type="project" value="RHEA"/>
</dbReference>
<comment type="cofactor">
    <cofactor evidence="1 4">
        <name>a divalent metal cation</name>
        <dbReference type="ChEBI" id="CHEBI:60240"/>
    </cofactor>
</comment>
<organism evidence="5 6">
    <name type="scientific">Sandaracinomonas limnophila</name>
    <dbReference type="NCBI Taxonomy" id="1862386"/>
    <lineage>
        <taxon>Bacteria</taxon>
        <taxon>Pseudomonadati</taxon>
        <taxon>Bacteroidota</taxon>
        <taxon>Cytophagia</taxon>
        <taxon>Cytophagales</taxon>
        <taxon>Flectobacillaceae</taxon>
        <taxon>Sandaracinomonas</taxon>
    </lineage>
</organism>
<accession>A0A437PW15</accession>